<evidence type="ECO:0000313" key="4">
    <source>
        <dbReference type="Proteomes" id="UP000619041"/>
    </source>
</evidence>
<dbReference type="InterPro" id="IPR045851">
    <property type="entry name" value="AMP-bd_C_sf"/>
</dbReference>
<dbReference type="InterPro" id="IPR000873">
    <property type="entry name" value="AMP-dep_synth/lig_dom"/>
</dbReference>
<dbReference type="InterPro" id="IPR020845">
    <property type="entry name" value="AMP-binding_CS"/>
</dbReference>
<dbReference type="Gene3D" id="3.30.300.30">
    <property type="match status" value="1"/>
</dbReference>
<organism evidence="3 4">
    <name type="scientific">Tsuneonella deserti</name>
    <dbReference type="NCBI Taxonomy" id="2035528"/>
    <lineage>
        <taxon>Bacteria</taxon>
        <taxon>Pseudomonadati</taxon>
        <taxon>Pseudomonadota</taxon>
        <taxon>Alphaproteobacteria</taxon>
        <taxon>Sphingomonadales</taxon>
        <taxon>Erythrobacteraceae</taxon>
        <taxon>Tsuneonella</taxon>
    </lineage>
</organism>
<reference evidence="4" key="1">
    <citation type="journal article" date="2019" name="Int. J. Syst. Evol. Microbiol.">
        <title>The Global Catalogue of Microorganisms (GCM) 10K type strain sequencing project: providing services to taxonomists for standard genome sequencing and annotation.</title>
        <authorList>
            <consortium name="The Broad Institute Genomics Platform"/>
            <consortium name="The Broad Institute Genome Sequencing Center for Infectious Disease"/>
            <person name="Wu L."/>
            <person name="Ma J."/>
        </authorList>
    </citation>
    <scope>NUCLEOTIDE SEQUENCE [LARGE SCALE GENOMIC DNA]</scope>
    <source>
        <strain evidence="4">CGMCC 1.15959</strain>
    </source>
</reference>
<dbReference type="GO" id="GO:0016874">
    <property type="term" value="F:ligase activity"/>
    <property type="evidence" value="ECO:0007669"/>
    <property type="project" value="UniProtKB-KW"/>
</dbReference>
<dbReference type="Pfam" id="PF13193">
    <property type="entry name" value="AMP-binding_C"/>
    <property type="match status" value="1"/>
</dbReference>
<proteinExistence type="predicted"/>
<gene>
    <name evidence="3" type="ORF">GCM10011515_24030</name>
</gene>
<comment type="caution">
    <text evidence="3">The sequence shown here is derived from an EMBL/GenBank/DDBJ whole genome shotgun (WGS) entry which is preliminary data.</text>
</comment>
<dbReference type="InterPro" id="IPR025110">
    <property type="entry name" value="AMP-bd_C"/>
</dbReference>
<dbReference type="Gene3D" id="3.40.50.12780">
    <property type="entry name" value="N-terminal domain of ligase-like"/>
    <property type="match status" value="1"/>
</dbReference>
<evidence type="ECO:0000313" key="3">
    <source>
        <dbReference type="EMBL" id="GGE03618.1"/>
    </source>
</evidence>
<name>A0ABQ1SCE3_9SPHN</name>
<dbReference type="PROSITE" id="PS00455">
    <property type="entry name" value="AMP_BINDING"/>
    <property type="match status" value="1"/>
</dbReference>
<keyword evidence="4" id="KW-1185">Reference proteome</keyword>
<dbReference type="PANTHER" id="PTHR43767">
    <property type="entry name" value="LONG-CHAIN-FATTY-ACID--COA LIGASE"/>
    <property type="match status" value="1"/>
</dbReference>
<evidence type="ECO:0000259" key="2">
    <source>
        <dbReference type="Pfam" id="PF13193"/>
    </source>
</evidence>
<keyword evidence="3" id="KW-0436">Ligase</keyword>
<protein>
    <submittedName>
        <fullName evidence="3">Dicarboxylate--CoA ligase PimA</fullName>
    </submittedName>
</protein>
<evidence type="ECO:0000259" key="1">
    <source>
        <dbReference type="Pfam" id="PF00501"/>
    </source>
</evidence>
<dbReference type="SUPFAM" id="SSF56801">
    <property type="entry name" value="Acetyl-CoA synthetase-like"/>
    <property type="match status" value="1"/>
</dbReference>
<dbReference type="EMBL" id="BMKL01000001">
    <property type="protein sequence ID" value="GGE03618.1"/>
    <property type="molecule type" value="Genomic_DNA"/>
</dbReference>
<accession>A0ABQ1SCE3</accession>
<dbReference type="Pfam" id="PF00501">
    <property type="entry name" value="AMP-binding"/>
    <property type="match status" value="1"/>
</dbReference>
<dbReference type="PANTHER" id="PTHR43767:SF12">
    <property type="entry name" value="AMP-DEPENDENT SYNTHETASE AND LIGASE"/>
    <property type="match status" value="1"/>
</dbReference>
<feature type="domain" description="AMP-dependent synthetase/ligase" evidence="1">
    <location>
        <begin position="32"/>
        <end position="416"/>
    </location>
</feature>
<dbReference type="InterPro" id="IPR042099">
    <property type="entry name" value="ANL_N_sf"/>
</dbReference>
<dbReference type="InterPro" id="IPR050237">
    <property type="entry name" value="ATP-dep_AMP-bd_enzyme"/>
</dbReference>
<feature type="domain" description="AMP-binding enzyme C-terminal" evidence="2">
    <location>
        <begin position="470"/>
        <end position="545"/>
    </location>
</feature>
<sequence length="559" mass="59800">MSDPDGHPSPADYRHPCAWDVPLPSLTVPGLLERAAREAPDAPATDFMGRRQTYAQVLDEARAFAFGLRARGIGPGDRVGLFLPNVPIYLSAYYGTMLAGAVAVNFSPLYTVEELEAQVADSGTRLLVTVDVASLLPTALKVLDGSALETLVVGSLSAMLPWPKRVALTMFGRKSLGEVPDRRDVVRWDDALDRQIRPLPPVSPTDLALLQYTGGTTGRPKGAMLSHANLAANALQVDAIDPFEGRDMILGVLPFFHVFANTCVLNRTVAKRGCIAMLPRFEAGQALKLQNRVKATALPGVPTMFQALLDHPRLPKTDLSSLNVCISGGAPLPAPVRDKWEAATGSRLVEGYGLTESSGVVSTNPYLGERRAGTIGQVLPHTRVRLLDKEDPSRAAPAGEPGELAVAGPQVMQGYWNLPEAAAEAFVEASGIRWLRTGDVAVIDAQGFITIVDRIKDMIAVGGFKVFPSQVEAVLLENPAIKEALVLGLPDPYLGETPAAFVTLNEGDSVTGESLAEWLNARVGKHERVSAVTVRETLPKTMIGKLDRKALRAEVAAAI</sequence>
<dbReference type="Proteomes" id="UP000619041">
    <property type="component" value="Unassembled WGS sequence"/>
</dbReference>